<accession>A0A7G5WH58</accession>
<gene>
    <name evidence="4" type="primary">SIX14</name>
</gene>
<dbReference type="EMBL" id="MK906696">
    <property type="protein sequence ID" value="QMX85468.1"/>
    <property type="molecule type" value="Genomic_DNA"/>
</dbReference>
<sequence length="88" mass="9371">MHTEYLFLLLIPMGAVSQRILGCRMPNGSLNPSPNICNQAGGSFRSGSRGCCTRNTRDGPVVTESRFISGCNKNGGFVSSKEILATSC</sequence>
<dbReference type="EMBL" id="MK906698">
    <property type="protein sequence ID" value="QMX85470.1"/>
    <property type="molecule type" value="Genomic_DNA"/>
</dbReference>
<name>A0A7G5WH58_FUSOX</name>
<dbReference type="AlphaFoldDB" id="A0A7G5WH58"/>
<feature type="chain" id="PRO_5036203070" evidence="1">
    <location>
        <begin position="18"/>
        <end position="88"/>
    </location>
</feature>
<proteinExistence type="predicted"/>
<evidence type="ECO:0000256" key="1">
    <source>
        <dbReference type="SAM" id="SignalP"/>
    </source>
</evidence>
<organism evidence="4">
    <name type="scientific">Fusarium oxysporum</name>
    <name type="common">Fusarium vascular wilt</name>
    <dbReference type="NCBI Taxonomy" id="5507"/>
    <lineage>
        <taxon>Eukaryota</taxon>
        <taxon>Fungi</taxon>
        <taxon>Dikarya</taxon>
        <taxon>Ascomycota</taxon>
        <taxon>Pezizomycotina</taxon>
        <taxon>Sordariomycetes</taxon>
        <taxon>Hypocreomycetidae</taxon>
        <taxon>Hypocreales</taxon>
        <taxon>Nectriaceae</taxon>
        <taxon>Fusarium</taxon>
        <taxon>Fusarium oxysporum species complex</taxon>
    </lineage>
</organism>
<evidence type="ECO:0000313" key="2">
    <source>
        <dbReference type="EMBL" id="QMX85468.1"/>
    </source>
</evidence>
<dbReference type="OrthoDB" id="4789344at2759"/>
<evidence type="ECO:0000313" key="4">
    <source>
        <dbReference type="EMBL" id="QMX85470.1"/>
    </source>
</evidence>
<evidence type="ECO:0000313" key="3">
    <source>
        <dbReference type="EMBL" id="QMX85469.1"/>
    </source>
</evidence>
<protein>
    <submittedName>
        <fullName evidence="4">Secreted in xylem 14</fullName>
    </submittedName>
</protein>
<reference evidence="4" key="1">
    <citation type="submission" date="2019-05" db="EMBL/GenBank/DDBJ databases">
        <authorList>
            <person name="Batson A.M."/>
            <person name="du Toit L.J."/>
        </authorList>
    </citation>
    <scope>NUCLEOTIDE SEQUENCE</scope>
    <source>
        <strain evidence="2">Fol1</strain>
        <strain evidence="3">Fol2</strain>
        <strain evidence="4">Fol3</strain>
    </source>
</reference>
<feature type="signal peptide" evidence="1">
    <location>
        <begin position="1"/>
        <end position="17"/>
    </location>
</feature>
<dbReference type="EMBL" id="MK906697">
    <property type="protein sequence ID" value="QMX85469.1"/>
    <property type="molecule type" value="Genomic_DNA"/>
</dbReference>
<keyword evidence="1" id="KW-0732">Signal</keyword>